<dbReference type="Pfam" id="PF00703">
    <property type="entry name" value="Glyco_hydro_2"/>
    <property type="match status" value="1"/>
</dbReference>
<feature type="domain" description="Glycoside hydrolase family 2 catalytic" evidence="7">
    <location>
        <begin position="319"/>
        <end position="472"/>
    </location>
</feature>
<dbReference type="PANTHER" id="PTHR42732:SF1">
    <property type="entry name" value="BETA-MANNOSIDASE"/>
    <property type="match status" value="1"/>
</dbReference>
<dbReference type="SUPFAM" id="SSF51445">
    <property type="entry name" value="(Trans)glycosidases"/>
    <property type="match status" value="1"/>
</dbReference>
<dbReference type="Gene3D" id="2.60.40.10">
    <property type="entry name" value="Immunoglobulins"/>
    <property type="match status" value="3"/>
</dbReference>
<keyword evidence="12" id="KW-1185">Reference proteome</keyword>
<dbReference type="InterPro" id="IPR036156">
    <property type="entry name" value="Beta-gal/glucu_dom_sf"/>
</dbReference>
<feature type="compositionally biased region" description="Polar residues" evidence="4">
    <location>
        <begin position="535"/>
        <end position="550"/>
    </location>
</feature>
<evidence type="ECO:0000256" key="5">
    <source>
        <dbReference type="SAM" id="SignalP"/>
    </source>
</evidence>
<keyword evidence="5" id="KW-0732">Signal</keyword>
<dbReference type="InterPro" id="IPR008979">
    <property type="entry name" value="Galactose-bd-like_sf"/>
</dbReference>
<dbReference type="InterPro" id="IPR006104">
    <property type="entry name" value="Glyco_hydro_2_N"/>
</dbReference>
<dbReference type="Pfam" id="PF02837">
    <property type="entry name" value="Glyco_hydro_2_N"/>
    <property type="match status" value="1"/>
</dbReference>
<feature type="domain" description="DUF4982" evidence="9">
    <location>
        <begin position="644"/>
        <end position="740"/>
    </location>
</feature>
<dbReference type="SUPFAM" id="SSF49373">
    <property type="entry name" value="Invasin/intimin cell-adhesion fragments"/>
    <property type="match status" value="1"/>
</dbReference>
<evidence type="ECO:0000256" key="2">
    <source>
        <dbReference type="ARBA" id="ARBA00022801"/>
    </source>
</evidence>
<sequence>MAIRRSNRWSNKFWGLVLGCAVVAGLCGAHTTAQAEQVRPAGRAVDFTGSWQFALVNTTGEDAPQPGDHDPAWRDTRLPHDWSIGLDPVEGAHTGAGTGFLPGGLGWYRKTFTLPRSMAGKKVSIEFDGVYMDSEVYLNGVLLGRHPYGYTGFAYDLNAHTDGTPNVLAVKVRNQVPSSRWYSGSGIYRDVRLVVTEPAHVTRHGVQVTTPDLATTIKSGFATMRVATTAVSESSAQAEIVSTVRDPRGRIVGRATTRTALAAEPSTATADIRITEPALWSVDQPNLYTVDSEIRVRGRIVDTVSTRTGIRYFAFDPDNGFSLNGVEMKLKGVNLHHDLGALGAAVSMDAIVRQLRIMKSMGVNAVRTSHNPPSPQFIRACEELGILLQVEAFDTWRAPKVKYDYGRFFDAHSSADLREMVHAAKNSPSVVMWSIGNEIPDSSSAAGPPIARRLIDDVRAIDTTRPVVMGTDRYRRLPAVGSPQDQILQMLDGLGLNYNNASSIDELHARYPTKFFFEAESSSSTSTRGYYQDPDQLNTGENYTPGKRNTSSYDNNLETWTYSGEYGLKKDRDRKWFAGQFLWTGIDYIGEPTPYNVFPVKSSFFGAVDTAGFEKDFYHLFRSQWSSEPMVHLLPMDWTGHKPGEPVSVWAYSNADTVELYLNGKSLGERKFDTKTTTYGSKYLETIEATGDDKTVTTGPFPGSYTSPNGSAGKLHLTWSVPFQPGRLVAVAKRGGVEVAREEVRTAGEPYAIKLTPDRRVTKADGKSLTFVTAEVVDRAGVVVPDADDLISFQVRGGSLAGLDNGRQESAENYQASSRTAFNGKALAMVRSGQSSMITVTARAPGLRTATTLVAAVGGRPGQARDADPAPVAPPVLAPAADASYSGAPATIPAAMLDGNGSTYWSNYYLKRATGLLPAVSRAHATDWVSLPVPEGGPVGSAQVSFRTDTSHALPAAIAVSYWNGRAFVPVRDAKVERPAGEPVRITFSPVRSDRLRLELTSSAPGTTHGFLGISEASVGR</sequence>
<feature type="chain" id="PRO_5046246441" evidence="5">
    <location>
        <begin position="36"/>
        <end position="1021"/>
    </location>
</feature>
<evidence type="ECO:0000259" key="6">
    <source>
        <dbReference type="Pfam" id="PF00703"/>
    </source>
</evidence>
<evidence type="ECO:0000259" key="7">
    <source>
        <dbReference type="Pfam" id="PF02836"/>
    </source>
</evidence>
<proteinExistence type="inferred from homology"/>
<evidence type="ECO:0000259" key="8">
    <source>
        <dbReference type="Pfam" id="PF02837"/>
    </source>
</evidence>
<dbReference type="SUPFAM" id="SSF49303">
    <property type="entry name" value="beta-Galactosidase/glucuronidase domain"/>
    <property type="match status" value="1"/>
</dbReference>
<dbReference type="InterPro" id="IPR006102">
    <property type="entry name" value="Ig-like_GH2"/>
</dbReference>
<dbReference type="EMBL" id="VSRL01000128">
    <property type="protein sequence ID" value="NKE60584.1"/>
    <property type="molecule type" value="Genomic_DNA"/>
</dbReference>
<evidence type="ECO:0000256" key="3">
    <source>
        <dbReference type="ARBA" id="ARBA00023295"/>
    </source>
</evidence>
<feature type="domain" description="Glycosyl hydrolases family 2 sugar binding" evidence="8">
    <location>
        <begin position="105"/>
        <end position="194"/>
    </location>
</feature>
<dbReference type="SUPFAM" id="SSF49785">
    <property type="entry name" value="Galactose-binding domain-like"/>
    <property type="match status" value="1"/>
</dbReference>
<evidence type="ECO:0000313" key="11">
    <source>
        <dbReference type="EMBL" id="NKE60584.1"/>
    </source>
</evidence>
<dbReference type="InterPro" id="IPR006103">
    <property type="entry name" value="Glyco_hydro_2_cat"/>
</dbReference>
<dbReference type="InterPro" id="IPR051913">
    <property type="entry name" value="GH2_Domain-Containing"/>
</dbReference>
<keyword evidence="2 11" id="KW-0378">Hydrolase</keyword>
<dbReference type="Pfam" id="PF18565">
    <property type="entry name" value="Glyco_hydro2_C5"/>
    <property type="match status" value="1"/>
</dbReference>
<feature type="region of interest" description="Disordered" evidence="4">
    <location>
        <begin position="525"/>
        <end position="550"/>
    </location>
</feature>
<feature type="domain" description="Glycoside hydrolase family 2" evidence="10">
    <location>
        <begin position="753"/>
        <end position="851"/>
    </location>
</feature>
<evidence type="ECO:0000313" key="12">
    <source>
        <dbReference type="Proteomes" id="UP001515943"/>
    </source>
</evidence>
<dbReference type="InterPro" id="IPR040605">
    <property type="entry name" value="Glyco_hydro2_dom5"/>
</dbReference>
<accession>A0ABX1FNK7</accession>
<protein>
    <submittedName>
        <fullName evidence="11">Glycoside hydrolase family 2 protein</fullName>
    </submittedName>
</protein>
<organism evidence="11 12">
    <name type="scientific">Lentzea indica</name>
    <dbReference type="NCBI Taxonomy" id="2604800"/>
    <lineage>
        <taxon>Bacteria</taxon>
        <taxon>Bacillati</taxon>
        <taxon>Actinomycetota</taxon>
        <taxon>Actinomycetes</taxon>
        <taxon>Pseudonocardiales</taxon>
        <taxon>Pseudonocardiaceae</taxon>
        <taxon>Lentzea</taxon>
    </lineage>
</organism>
<dbReference type="InterPro" id="IPR032311">
    <property type="entry name" value="DUF4982"/>
</dbReference>
<dbReference type="Pfam" id="PF16355">
    <property type="entry name" value="DUF4982"/>
    <property type="match status" value="1"/>
</dbReference>
<evidence type="ECO:0000256" key="1">
    <source>
        <dbReference type="ARBA" id="ARBA00007401"/>
    </source>
</evidence>
<dbReference type="Proteomes" id="UP001515943">
    <property type="component" value="Unassembled WGS sequence"/>
</dbReference>
<comment type="caution">
    <text evidence="11">The sequence shown here is derived from an EMBL/GenBank/DDBJ whole genome shotgun (WGS) entry which is preliminary data.</text>
</comment>
<evidence type="ECO:0000259" key="10">
    <source>
        <dbReference type="Pfam" id="PF18565"/>
    </source>
</evidence>
<dbReference type="Gene3D" id="2.60.120.260">
    <property type="entry name" value="Galactose-binding domain-like"/>
    <property type="match status" value="2"/>
</dbReference>
<dbReference type="GO" id="GO:0016787">
    <property type="term" value="F:hydrolase activity"/>
    <property type="evidence" value="ECO:0007669"/>
    <property type="project" value="UniProtKB-KW"/>
</dbReference>
<keyword evidence="3" id="KW-0326">Glycosidase</keyword>
<dbReference type="PANTHER" id="PTHR42732">
    <property type="entry name" value="BETA-GALACTOSIDASE"/>
    <property type="match status" value="1"/>
</dbReference>
<evidence type="ECO:0000259" key="9">
    <source>
        <dbReference type="Pfam" id="PF16355"/>
    </source>
</evidence>
<evidence type="ECO:0000256" key="4">
    <source>
        <dbReference type="SAM" id="MobiDB-lite"/>
    </source>
</evidence>
<feature type="domain" description="Glycoside hydrolase family 2 immunoglobulin-like beta-sandwich" evidence="6">
    <location>
        <begin position="209"/>
        <end position="311"/>
    </location>
</feature>
<dbReference type="InterPro" id="IPR008964">
    <property type="entry name" value="Invasin/intimin_cell_adhesion"/>
</dbReference>
<name>A0ABX1FNK7_9PSEU</name>
<comment type="similarity">
    <text evidence="1">Belongs to the glycosyl hydrolase 2 family.</text>
</comment>
<dbReference type="InterPro" id="IPR006101">
    <property type="entry name" value="Glyco_hydro_2"/>
</dbReference>
<dbReference type="InterPro" id="IPR013783">
    <property type="entry name" value="Ig-like_fold"/>
</dbReference>
<reference evidence="11 12" key="1">
    <citation type="submission" date="2019-08" db="EMBL/GenBank/DDBJ databases">
        <title>Lentzea from Indian Himalayas.</title>
        <authorList>
            <person name="Mandal S."/>
            <person name="Mallick Gupta A."/>
            <person name="Maiti P.K."/>
            <person name="Sarkar J."/>
            <person name="Mandal S."/>
        </authorList>
    </citation>
    <scope>NUCLEOTIDE SEQUENCE [LARGE SCALE GENOMIC DNA]</scope>
    <source>
        <strain evidence="11 12">PSKA42</strain>
    </source>
</reference>
<dbReference type="Gene3D" id="3.20.20.80">
    <property type="entry name" value="Glycosidases"/>
    <property type="match status" value="1"/>
</dbReference>
<dbReference type="InterPro" id="IPR017853">
    <property type="entry name" value="GH"/>
</dbReference>
<feature type="signal peptide" evidence="5">
    <location>
        <begin position="1"/>
        <end position="35"/>
    </location>
</feature>
<gene>
    <name evidence="11" type="ORF">FXN61_28870</name>
</gene>
<dbReference type="PRINTS" id="PR00132">
    <property type="entry name" value="GLHYDRLASE2"/>
</dbReference>
<dbReference type="Pfam" id="PF02836">
    <property type="entry name" value="Glyco_hydro_2_C"/>
    <property type="match status" value="1"/>
</dbReference>